<dbReference type="RefSeq" id="WP_014894501.1">
    <property type="nucleotide sequence ID" value="NC_018497.1"/>
</dbReference>
<proteinExistence type="inferred from homology"/>
<evidence type="ECO:0000256" key="7">
    <source>
        <dbReference type="ARBA" id="ARBA00022842"/>
    </source>
</evidence>
<dbReference type="PANTHER" id="PTHR11902">
    <property type="entry name" value="ENOLASE"/>
    <property type="match status" value="1"/>
</dbReference>
<feature type="binding site" evidence="12">
    <location>
        <position position="337"/>
    </location>
    <ligand>
        <name>substrate</name>
    </ligand>
</feature>
<name>A0ABC7ZIM1_MYCGT</name>
<dbReference type="InterPro" id="IPR000941">
    <property type="entry name" value="Enolase"/>
</dbReference>
<dbReference type="InterPro" id="IPR020809">
    <property type="entry name" value="Enolase_CS"/>
</dbReference>
<evidence type="ECO:0000256" key="11">
    <source>
        <dbReference type="PIRSR" id="PIRSR001400-1"/>
    </source>
</evidence>
<feature type="binding site" evidence="10">
    <location>
        <position position="177"/>
    </location>
    <ligand>
        <name>(2R)-2-phosphoglycerate</name>
        <dbReference type="ChEBI" id="CHEBI:58289"/>
    </ligand>
</feature>
<feature type="binding site" evidence="10 13">
    <location>
        <position position="256"/>
    </location>
    <ligand>
        <name>Mg(2+)</name>
        <dbReference type="ChEBI" id="CHEBI:18420"/>
    </ligand>
</feature>
<feature type="active site" description="Proton acceptor" evidence="10 11">
    <location>
        <position position="362"/>
    </location>
</feature>
<evidence type="ECO:0000256" key="5">
    <source>
        <dbReference type="ARBA" id="ARBA00022525"/>
    </source>
</evidence>
<feature type="binding site" evidence="10 13">
    <location>
        <position position="310"/>
    </location>
    <ligand>
        <name>Mg(2+)</name>
        <dbReference type="ChEBI" id="CHEBI:18420"/>
    </ligand>
</feature>
<dbReference type="Gene3D" id="3.30.390.10">
    <property type="entry name" value="Enolase-like, N-terminal domain"/>
    <property type="match status" value="1"/>
</dbReference>
<comment type="cofactor">
    <cofactor evidence="10">
        <name>Mg(2+)</name>
        <dbReference type="ChEBI" id="CHEBI:18420"/>
    </cofactor>
    <text evidence="10">Binds a second Mg(2+) ion via substrate during catalysis.</text>
</comment>
<evidence type="ECO:0000256" key="2">
    <source>
        <dbReference type="ARBA" id="ARBA00009604"/>
    </source>
</evidence>
<comment type="cofactor">
    <cofactor evidence="13">
        <name>Mg(2+)</name>
        <dbReference type="ChEBI" id="CHEBI:18420"/>
    </cofactor>
    <text evidence="13">Mg(2+) is required for catalysis and for stabilizing the dimer.</text>
</comment>
<evidence type="ECO:0000313" key="17">
    <source>
        <dbReference type="Proteomes" id="UP000005254"/>
    </source>
</evidence>
<evidence type="ECO:0000256" key="4">
    <source>
        <dbReference type="ARBA" id="ARBA00017068"/>
    </source>
</evidence>
<feature type="binding site" evidence="12">
    <location>
        <position position="178"/>
    </location>
    <ligand>
        <name>substrate</name>
    </ligand>
</feature>
<dbReference type="PIRSF" id="PIRSF001400">
    <property type="entry name" value="Enolase"/>
    <property type="match status" value="1"/>
</dbReference>
<feature type="binding site" evidence="12">
    <location>
        <position position="169"/>
    </location>
    <ligand>
        <name>substrate</name>
    </ligand>
</feature>
<feature type="binding site" evidence="10 13">
    <location>
        <position position="337"/>
    </location>
    <ligand>
        <name>Mg(2+)</name>
        <dbReference type="ChEBI" id="CHEBI:18420"/>
    </ligand>
</feature>
<dbReference type="GO" id="GO:0009986">
    <property type="term" value="C:cell surface"/>
    <property type="evidence" value="ECO:0007669"/>
    <property type="project" value="UniProtKB-SubCell"/>
</dbReference>
<dbReference type="SFLD" id="SFLDG00178">
    <property type="entry name" value="enolase"/>
    <property type="match status" value="1"/>
</dbReference>
<dbReference type="GO" id="GO:0005737">
    <property type="term" value="C:cytoplasm"/>
    <property type="evidence" value="ECO:0007669"/>
    <property type="project" value="UniProtKB-SubCell"/>
</dbReference>
<evidence type="ECO:0000256" key="10">
    <source>
        <dbReference type="HAMAP-Rule" id="MF_00318"/>
    </source>
</evidence>
<evidence type="ECO:0000259" key="14">
    <source>
        <dbReference type="SMART" id="SM01192"/>
    </source>
</evidence>
<dbReference type="PANTHER" id="PTHR11902:SF1">
    <property type="entry name" value="ENOLASE"/>
    <property type="match status" value="1"/>
</dbReference>
<dbReference type="InterPro" id="IPR020810">
    <property type="entry name" value="Enolase_C"/>
</dbReference>
<dbReference type="GO" id="GO:0005576">
    <property type="term" value="C:extracellular region"/>
    <property type="evidence" value="ECO:0007669"/>
    <property type="project" value="UniProtKB-SubCell"/>
</dbReference>
<dbReference type="HAMAP" id="MF_00318">
    <property type="entry name" value="Enolase"/>
    <property type="match status" value="1"/>
</dbReference>
<keyword evidence="6 10" id="KW-0479">Metal-binding</keyword>
<gene>
    <name evidence="10 16" type="primary">eno</name>
    <name evidence="16" type="ORF">CM1_02465</name>
</gene>
<feature type="binding site" evidence="12">
    <location>
        <begin position="389"/>
        <end position="392"/>
    </location>
    <ligand>
        <name>substrate</name>
    </ligand>
</feature>
<dbReference type="GO" id="GO:0006096">
    <property type="term" value="P:glycolytic process"/>
    <property type="evidence" value="ECO:0007669"/>
    <property type="project" value="UniProtKB-UniRule"/>
</dbReference>
<accession>A0ABC7ZIM1</accession>
<dbReference type="NCBIfam" id="TIGR01060">
    <property type="entry name" value="eno"/>
    <property type="match status" value="1"/>
</dbReference>
<evidence type="ECO:0000256" key="6">
    <source>
        <dbReference type="ARBA" id="ARBA00022723"/>
    </source>
</evidence>
<dbReference type="SFLD" id="SFLDS00001">
    <property type="entry name" value="Enolase"/>
    <property type="match status" value="1"/>
</dbReference>
<comment type="catalytic activity">
    <reaction evidence="10">
        <text>(2R)-2-phosphoglycerate = phosphoenolpyruvate + H2O</text>
        <dbReference type="Rhea" id="RHEA:10164"/>
        <dbReference type="ChEBI" id="CHEBI:15377"/>
        <dbReference type="ChEBI" id="CHEBI:58289"/>
        <dbReference type="ChEBI" id="CHEBI:58702"/>
        <dbReference type="EC" id="4.2.1.11"/>
    </reaction>
</comment>
<keyword evidence="8 10" id="KW-0324">Glycolysis</keyword>
<keyword evidence="9 10" id="KW-0456">Lyase</keyword>
<feature type="binding site" evidence="10">
    <location>
        <position position="391"/>
    </location>
    <ligand>
        <name>(2R)-2-phosphoglycerate</name>
        <dbReference type="ChEBI" id="CHEBI:58289"/>
    </ligand>
</feature>
<dbReference type="InterPro" id="IPR036849">
    <property type="entry name" value="Enolase-like_C_sf"/>
</dbReference>
<feature type="binding site" evidence="12">
    <location>
        <position position="310"/>
    </location>
    <ligand>
        <name>substrate</name>
    </ligand>
</feature>
<dbReference type="Pfam" id="PF00113">
    <property type="entry name" value="Enolase_C"/>
    <property type="match status" value="1"/>
</dbReference>
<dbReference type="FunFam" id="3.30.390.10:FF:000001">
    <property type="entry name" value="Enolase"/>
    <property type="match status" value="1"/>
</dbReference>
<dbReference type="CDD" id="cd03313">
    <property type="entry name" value="enolase"/>
    <property type="match status" value="1"/>
</dbReference>
<feature type="domain" description="Enolase N-terminal" evidence="15">
    <location>
        <begin position="12"/>
        <end position="142"/>
    </location>
</feature>
<evidence type="ECO:0000313" key="16">
    <source>
        <dbReference type="EMBL" id="AFQ04243.1"/>
    </source>
</evidence>
<dbReference type="GO" id="GO:0004634">
    <property type="term" value="F:phosphopyruvate hydratase activity"/>
    <property type="evidence" value="ECO:0007669"/>
    <property type="project" value="UniProtKB-UniRule"/>
</dbReference>
<feature type="active site" description="Proton donor" evidence="10 11">
    <location>
        <position position="219"/>
    </location>
</feature>
<evidence type="ECO:0000256" key="12">
    <source>
        <dbReference type="PIRSR" id="PIRSR001400-2"/>
    </source>
</evidence>
<evidence type="ECO:0000259" key="15">
    <source>
        <dbReference type="SMART" id="SM01193"/>
    </source>
</evidence>
<evidence type="ECO:0000256" key="9">
    <source>
        <dbReference type="ARBA" id="ARBA00023239"/>
    </source>
</evidence>
<dbReference type="KEGG" id="mgx:CM1_02465"/>
<dbReference type="SMART" id="SM01193">
    <property type="entry name" value="Enolase_N"/>
    <property type="match status" value="1"/>
</dbReference>
<reference evidence="16 17" key="1">
    <citation type="journal article" date="2012" name="J. Bacteriol.">
        <title>Draft Genome Sequences of Four Axenic Mycoplasma genitalium Strains Isolated from Denmark, Japan, and Australia.</title>
        <authorList>
            <person name="McGowin C.L."/>
            <person name="Ma L."/>
            <person name="Jensen J.S."/>
            <person name="Mancuso M.M."/>
            <person name="Hamasuna R."/>
            <person name="Adegboye D."/>
            <person name="Martin D.H."/>
        </authorList>
    </citation>
    <scope>NUCLEOTIDE SEQUENCE [LARGE SCALE GENOMIC DNA]</scope>
    <source>
        <strain evidence="16 17">M6320</strain>
    </source>
</reference>
<protein>
    <recommendedName>
        <fullName evidence="4 10">Enolase</fullName>
        <ecNumber evidence="3 10">4.2.1.11</ecNumber>
    </recommendedName>
    <alternativeName>
        <fullName evidence="10">2-phospho-D-glycerate hydro-lyase</fullName>
    </alternativeName>
    <alternativeName>
        <fullName evidence="10">2-phosphoglycerate dehydratase</fullName>
    </alternativeName>
</protein>
<dbReference type="InterPro" id="IPR029017">
    <property type="entry name" value="Enolase-like_N"/>
</dbReference>
<evidence type="ECO:0000256" key="13">
    <source>
        <dbReference type="PIRSR" id="PIRSR001400-3"/>
    </source>
</evidence>
<dbReference type="SMART" id="SM01192">
    <property type="entry name" value="Enolase_C"/>
    <property type="match status" value="1"/>
</dbReference>
<dbReference type="PRINTS" id="PR00148">
    <property type="entry name" value="ENOLASE"/>
</dbReference>
<keyword evidence="5 10" id="KW-0964">Secreted</keyword>
<dbReference type="Pfam" id="PF03952">
    <property type="entry name" value="Enolase_N"/>
    <property type="match status" value="1"/>
</dbReference>
<dbReference type="SFLD" id="SFLDF00002">
    <property type="entry name" value="enolase"/>
    <property type="match status" value="1"/>
</dbReference>
<evidence type="ECO:0000256" key="3">
    <source>
        <dbReference type="ARBA" id="ARBA00012058"/>
    </source>
</evidence>
<dbReference type="SUPFAM" id="SSF51604">
    <property type="entry name" value="Enolase C-terminal domain-like"/>
    <property type="match status" value="1"/>
</dbReference>
<feature type="binding site" evidence="12">
    <location>
        <position position="413"/>
    </location>
    <ligand>
        <name>substrate</name>
    </ligand>
</feature>
<dbReference type="AlphaFoldDB" id="A0ABC7ZIM1"/>
<feature type="binding site" evidence="10">
    <location>
        <position position="392"/>
    </location>
    <ligand>
        <name>(2R)-2-phosphoglycerate</name>
        <dbReference type="ChEBI" id="CHEBI:58289"/>
    </ligand>
</feature>
<keyword evidence="10" id="KW-0963">Cytoplasm</keyword>
<comment type="function">
    <text evidence="10">Catalyzes the reversible conversion of 2-phosphoglycerate (2-PG) into phosphoenolpyruvate (PEP). It is essential for the degradation of carbohydrates via glycolysis.</text>
</comment>
<feature type="domain" description="Enolase C-terminal TIM barrel" evidence="14">
    <location>
        <begin position="153"/>
        <end position="450"/>
    </location>
</feature>
<comment type="subcellular location">
    <subcellularLocation>
        <location evidence="10">Cytoplasm</location>
    </subcellularLocation>
    <subcellularLocation>
        <location evidence="10">Secreted</location>
    </subcellularLocation>
    <subcellularLocation>
        <location evidence="10">Cell surface</location>
    </subcellularLocation>
    <text evidence="10">Fractions of enolase are present in both the cytoplasm and on the cell surface.</text>
</comment>
<dbReference type="GO" id="GO:0000287">
    <property type="term" value="F:magnesium ion binding"/>
    <property type="evidence" value="ECO:0007669"/>
    <property type="project" value="UniProtKB-UniRule"/>
</dbReference>
<organism evidence="16 17">
    <name type="scientific">Mycoplasmoides genitalium M6320</name>
    <dbReference type="NCBI Taxonomy" id="662945"/>
    <lineage>
        <taxon>Bacteria</taxon>
        <taxon>Bacillati</taxon>
        <taxon>Mycoplasmatota</taxon>
        <taxon>Mycoplasmoidales</taxon>
        <taxon>Mycoplasmoidaceae</taxon>
        <taxon>Mycoplasmoides</taxon>
    </lineage>
</organism>
<evidence type="ECO:0000256" key="8">
    <source>
        <dbReference type="ARBA" id="ARBA00023152"/>
    </source>
</evidence>
<dbReference type="InterPro" id="IPR020811">
    <property type="entry name" value="Enolase_N"/>
</dbReference>
<dbReference type="EC" id="4.2.1.11" evidence="3 10"/>
<dbReference type="EMBL" id="CP003772">
    <property type="protein sequence ID" value="AFQ04243.1"/>
    <property type="molecule type" value="Genomic_DNA"/>
</dbReference>
<dbReference type="Proteomes" id="UP000005254">
    <property type="component" value="Chromosome"/>
</dbReference>
<comment type="pathway">
    <text evidence="1 10">Carbohydrate degradation; glycolysis; pyruvate from D-glyceraldehyde 3-phosphate: step 4/5.</text>
</comment>
<evidence type="ECO:0000256" key="1">
    <source>
        <dbReference type="ARBA" id="ARBA00005031"/>
    </source>
</evidence>
<feature type="binding site" evidence="10">
    <location>
        <position position="362"/>
    </location>
    <ligand>
        <name>(2R)-2-phosphoglycerate</name>
        <dbReference type="ChEBI" id="CHEBI:58289"/>
    </ligand>
</feature>
<dbReference type="SUPFAM" id="SSF54826">
    <property type="entry name" value="Enolase N-terminal domain-like"/>
    <property type="match status" value="1"/>
</dbReference>
<keyword evidence="7 10" id="KW-0460">Magnesium</keyword>
<feature type="binding site" evidence="10">
    <location>
        <position position="413"/>
    </location>
    <ligand>
        <name>(2R)-2-phosphoglycerate</name>
        <dbReference type="ChEBI" id="CHEBI:58289"/>
    </ligand>
</feature>
<dbReference type="Gene3D" id="3.20.20.120">
    <property type="entry name" value="Enolase-like C-terminal domain"/>
    <property type="match status" value="1"/>
</dbReference>
<dbReference type="PROSITE" id="PS00164">
    <property type="entry name" value="ENOLASE"/>
    <property type="match status" value="1"/>
</dbReference>
<comment type="similarity">
    <text evidence="2 10">Belongs to the enolase family.</text>
</comment>
<sequence>MGSSNLNINSKITDIFAYQVFDSRGVPTVACVVKLASGHVGEAMVPSGASTGEKEAIELRDNDPKNYFGKGVNKAVDNVNKVIAPKLIGLNAFDQLTVDQAMIKLDNTPNKAKLGANAILSVSLAVSKAAAKAQNSSLFQYISNKLIGLNTTNFVLPVPMLNVINGGAHADNYIDFQEFMIMPLGAKKMHEALKMTSETFHALQNLLKKRGLNTNKGDEGGFAPNLKLAEDALDIMVEAIKLAGYKPWDDIAIAIDVAASEFYDEDKKLYVFKKGIKANILNTKDWSLTSKEMIAYLEKLTKKYPIISIEDGLSENDWEGMNQLTKTIGSHIQIVGDDTYCTNAELAKKGVAQNTTNSILIKLNQIGSISETIQTIEVAKKANWSQVISHRSGETEDTTIADLAVAAQTGQIKTGSMSRSERIAKYNRLLYIEIELGDKGKYLGWNTFTNIKPKNFNI</sequence>